<reference evidence="1" key="1">
    <citation type="journal article" date="2023" name="IScience">
        <title>Live-bearing cockroach genome reveals convergent evolutionary mechanisms linked to viviparity in insects and beyond.</title>
        <authorList>
            <person name="Fouks B."/>
            <person name="Harrison M.C."/>
            <person name="Mikhailova A.A."/>
            <person name="Marchal E."/>
            <person name="English S."/>
            <person name="Carruthers M."/>
            <person name="Jennings E.C."/>
            <person name="Chiamaka E.L."/>
            <person name="Frigard R.A."/>
            <person name="Pippel M."/>
            <person name="Attardo G.M."/>
            <person name="Benoit J.B."/>
            <person name="Bornberg-Bauer E."/>
            <person name="Tobe S.S."/>
        </authorList>
    </citation>
    <scope>NUCLEOTIDE SEQUENCE</scope>
    <source>
        <strain evidence="1">Stay&amp;Tobe</strain>
    </source>
</reference>
<gene>
    <name evidence="1" type="ORF">L9F63_025156</name>
</gene>
<evidence type="ECO:0000313" key="1">
    <source>
        <dbReference type="EMBL" id="KAJ9577982.1"/>
    </source>
</evidence>
<reference evidence="1" key="2">
    <citation type="submission" date="2023-05" db="EMBL/GenBank/DDBJ databases">
        <authorList>
            <person name="Fouks B."/>
        </authorList>
    </citation>
    <scope>NUCLEOTIDE SEQUENCE</scope>
    <source>
        <strain evidence="1">Stay&amp;Tobe</strain>
        <tissue evidence="1">Testes</tissue>
    </source>
</reference>
<dbReference type="AlphaFoldDB" id="A0AAD7ZD41"/>
<organism evidence="1 2">
    <name type="scientific">Diploptera punctata</name>
    <name type="common">Pacific beetle cockroach</name>
    <dbReference type="NCBI Taxonomy" id="6984"/>
    <lineage>
        <taxon>Eukaryota</taxon>
        <taxon>Metazoa</taxon>
        <taxon>Ecdysozoa</taxon>
        <taxon>Arthropoda</taxon>
        <taxon>Hexapoda</taxon>
        <taxon>Insecta</taxon>
        <taxon>Pterygota</taxon>
        <taxon>Neoptera</taxon>
        <taxon>Polyneoptera</taxon>
        <taxon>Dictyoptera</taxon>
        <taxon>Blattodea</taxon>
        <taxon>Blaberoidea</taxon>
        <taxon>Blaberidae</taxon>
        <taxon>Diplopterinae</taxon>
        <taxon>Diploptera</taxon>
    </lineage>
</organism>
<proteinExistence type="predicted"/>
<dbReference type="EMBL" id="JASPKZ010009137">
    <property type="protein sequence ID" value="KAJ9577982.1"/>
    <property type="molecule type" value="Genomic_DNA"/>
</dbReference>
<dbReference type="Proteomes" id="UP001233999">
    <property type="component" value="Unassembled WGS sequence"/>
</dbReference>
<keyword evidence="2" id="KW-1185">Reference proteome</keyword>
<evidence type="ECO:0000313" key="2">
    <source>
        <dbReference type="Proteomes" id="UP001233999"/>
    </source>
</evidence>
<name>A0AAD7ZD41_DIPPU</name>
<feature type="non-terminal residue" evidence="1">
    <location>
        <position position="70"/>
    </location>
</feature>
<comment type="caution">
    <text evidence="1">The sequence shown here is derived from an EMBL/GenBank/DDBJ whole genome shotgun (WGS) entry which is preliminary data.</text>
</comment>
<protein>
    <submittedName>
        <fullName evidence="1">Uncharacterized protein</fullName>
    </submittedName>
</protein>
<sequence>MMMIVLSVMKYLNIWSKLMVKQINMVLIWLKLMSPTLQKSMALLTLLHWSTSARKCHYYMMEIFMMKRKF</sequence>
<accession>A0AAD7ZD41</accession>